<protein>
    <submittedName>
        <fullName evidence="3">Uncharacterized protein</fullName>
    </submittedName>
</protein>
<keyword evidence="2" id="KW-1133">Transmembrane helix</keyword>
<name>X6MLH7_RETFI</name>
<comment type="caution">
    <text evidence="3">The sequence shown here is derived from an EMBL/GenBank/DDBJ whole genome shotgun (WGS) entry which is preliminary data.</text>
</comment>
<keyword evidence="2" id="KW-0812">Transmembrane</keyword>
<reference evidence="3 4" key="1">
    <citation type="journal article" date="2013" name="Curr. Biol.">
        <title>The Genome of the Foraminiferan Reticulomyxa filosa.</title>
        <authorList>
            <person name="Glockner G."/>
            <person name="Hulsmann N."/>
            <person name="Schleicher M."/>
            <person name="Noegel A.A."/>
            <person name="Eichinger L."/>
            <person name="Gallinger C."/>
            <person name="Pawlowski J."/>
            <person name="Sierra R."/>
            <person name="Euteneuer U."/>
            <person name="Pillet L."/>
            <person name="Moustafa A."/>
            <person name="Platzer M."/>
            <person name="Groth M."/>
            <person name="Szafranski K."/>
            <person name="Schliwa M."/>
        </authorList>
    </citation>
    <scope>NUCLEOTIDE SEQUENCE [LARGE SCALE GENOMIC DNA]</scope>
</reference>
<keyword evidence="4" id="KW-1185">Reference proteome</keyword>
<gene>
    <name evidence="3" type="ORF">RFI_22629</name>
</gene>
<evidence type="ECO:0000313" key="3">
    <source>
        <dbReference type="EMBL" id="ETO14739.1"/>
    </source>
</evidence>
<evidence type="ECO:0000256" key="1">
    <source>
        <dbReference type="SAM" id="MobiDB-lite"/>
    </source>
</evidence>
<feature type="region of interest" description="Disordered" evidence="1">
    <location>
        <begin position="107"/>
        <end position="149"/>
    </location>
</feature>
<dbReference type="AlphaFoldDB" id="X6MLH7"/>
<dbReference type="Proteomes" id="UP000023152">
    <property type="component" value="Unassembled WGS sequence"/>
</dbReference>
<evidence type="ECO:0000313" key="4">
    <source>
        <dbReference type="Proteomes" id="UP000023152"/>
    </source>
</evidence>
<proteinExistence type="predicted"/>
<accession>X6MLH7</accession>
<sequence>GLLFFFLFYFLLNVCLLLLIGMRHKKKNLSPLSVTKKKKSIGRLKLELLAPQSKYFLFVFFYLKNEKLSKFKTIWKVFIFLFGKVWEKGHKWEKDYEKILKKKNNNWKKEKMKKKKKKIKRKRKKKYKKECKNLKKRKRKKNDVADEGN</sequence>
<organism evidence="3 4">
    <name type="scientific">Reticulomyxa filosa</name>
    <dbReference type="NCBI Taxonomy" id="46433"/>
    <lineage>
        <taxon>Eukaryota</taxon>
        <taxon>Sar</taxon>
        <taxon>Rhizaria</taxon>
        <taxon>Retaria</taxon>
        <taxon>Foraminifera</taxon>
        <taxon>Monothalamids</taxon>
        <taxon>Reticulomyxidae</taxon>
        <taxon>Reticulomyxa</taxon>
    </lineage>
</organism>
<evidence type="ECO:0000256" key="2">
    <source>
        <dbReference type="SAM" id="Phobius"/>
    </source>
</evidence>
<dbReference type="EMBL" id="ASPP01019814">
    <property type="protein sequence ID" value="ETO14739.1"/>
    <property type="molecule type" value="Genomic_DNA"/>
</dbReference>
<keyword evidence="2" id="KW-0472">Membrane</keyword>
<feature type="compositionally biased region" description="Basic residues" evidence="1">
    <location>
        <begin position="107"/>
        <end position="141"/>
    </location>
</feature>
<feature type="transmembrane region" description="Helical" evidence="2">
    <location>
        <begin position="6"/>
        <end position="23"/>
    </location>
</feature>
<feature type="non-terminal residue" evidence="3">
    <location>
        <position position="1"/>
    </location>
</feature>